<dbReference type="Pfam" id="PF01381">
    <property type="entry name" value="HTH_3"/>
    <property type="match status" value="1"/>
</dbReference>
<accession>A0ABS9KSG7</accession>
<evidence type="ECO:0000259" key="1">
    <source>
        <dbReference type="PROSITE" id="PS50943"/>
    </source>
</evidence>
<reference evidence="2" key="1">
    <citation type="submission" date="2022-01" db="EMBL/GenBank/DDBJ databases">
        <authorList>
            <person name="Jo J.-H."/>
            <person name="Im W.-T."/>
        </authorList>
    </citation>
    <scope>NUCLEOTIDE SEQUENCE</scope>
    <source>
        <strain evidence="2">NA20</strain>
    </source>
</reference>
<evidence type="ECO:0000313" key="2">
    <source>
        <dbReference type="EMBL" id="MCG2615227.1"/>
    </source>
</evidence>
<dbReference type="InterPro" id="IPR001387">
    <property type="entry name" value="Cro/C1-type_HTH"/>
</dbReference>
<name>A0ABS9KSG7_9BACT</name>
<dbReference type="RefSeq" id="WP_237872383.1">
    <property type="nucleotide sequence ID" value="NZ_JAKLTR010000007.1"/>
</dbReference>
<organism evidence="2 3">
    <name type="scientific">Terrimonas ginsenosidimutans</name>
    <dbReference type="NCBI Taxonomy" id="2908004"/>
    <lineage>
        <taxon>Bacteria</taxon>
        <taxon>Pseudomonadati</taxon>
        <taxon>Bacteroidota</taxon>
        <taxon>Chitinophagia</taxon>
        <taxon>Chitinophagales</taxon>
        <taxon>Chitinophagaceae</taxon>
        <taxon>Terrimonas</taxon>
    </lineage>
</organism>
<dbReference type="EMBL" id="JAKLTR010000007">
    <property type="protein sequence ID" value="MCG2615227.1"/>
    <property type="molecule type" value="Genomic_DNA"/>
</dbReference>
<dbReference type="InterPro" id="IPR010982">
    <property type="entry name" value="Lambda_DNA-bd_dom_sf"/>
</dbReference>
<dbReference type="Proteomes" id="UP001165367">
    <property type="component" value="Unassembled WGS sequence"/>
</dbReference>
<proteinExistence type="predicted"/>
<dbReference type="PROSITE" id="PS50943">
    <property type="entry name" value="HTH_CROC1"/>
    <property type="match status" value="1"/>
</dbReference>
<dbReference type="CDD" id="cd00093">
    <property type="entry name" value="HTH_XRE"/>
    <property type="match status" value="1"/>
</dbReference>
<feature type="domain" description="HTH cro/C1-type" evidence="1">
    <location>
        <begin position="73"/>
        <end position="121"/>
    </location>
</feature>
<sequence>MSNRKTKIGSEKQYHVVMKEIDTLMKKGEKKLSDKELKSLQSLALAAQAFEKSIYTIPAPQTLEGLIELKMYERKLKQKELAKLLGIGEPKLSQIMSRKRKPDVPFLKAAHKLLGIDGNLLLEYA</sequence>
<dbReference type="Gene3D" id="1.10.260.40">
    <property type="entry name" value="lambda repressor-like DNA-binding domains"/>
    <property type="match status" value="1"/>
</dbReference>
<comment type="caution">
    <text evidence="2">The sequence shown here is derived from an EMBL/GenBank/DDBJ whole genome shotgun (WGS) entry which is preliminary data.</text>
</comment>
<dbReference type="SUPFAM" id="SSF47413">
    <property type="entry name" value="lambda repressor-like DNA-binding domains"/>
    <property type="match status" value="1"/>
</dbReference>
<dbReference type="SMART" id="SM00530">
    <property type="entry name" value="HTH_XRE"/>
    <property type="match status" value="1"/>
</dbReference>
<evidence type="ECO:0000313" key="3">
    <source>
        <dbReference type="Proteomes" id="UP001165367"/>
    </source>
</evidence>
<keyword evidence="3" id="KW-1185">Reference proteome</keyword>
<gene>
    <name evidence="2" type="ORF">LZZ85_13080</name>
</gene>
<protein>
    <submittedName>
        <fullName evidence="2">Helix-turn-helix domain-containing protein</fullName>
    </submittedName>
</protein>